<evidence type="ECO:0000313" key="5">
    <source>
        <dbReference type="Proteomes" id="UP000569914"/>
    </source>
</evidence>
<keyword evidence="2 4" id="KW-0808">Transferase</keyword>
<proteinExistence type="predicted"/>
<dbReference type="Proteomes" id="UP000569914">
    <property type="component" value="Unassembled WGS sequence"/>
</dbReference>
<dbReference type="Pfam" id="PF13649">
    <property type="entry name" value="Methyltransf_25"/>
    <property type="match status" value="1"/>
</dbReference>
<dbReference type="PANTHER" id="PTHR44942">
    <property type="entry name" value="METHYLTRANSF_11 DOMAIN-CONTAINING PROTEIN"/>
    <property type="match status" value="1"/>
</dbReference>
<dbReference type="SUPFAM" id="SSF53335">
    <property type="entry name" value="S-adenosyl-L-methionine-dependent methyltransferases"/>
    <property type="match status" value="1"/>
</dbReference>
<comment type="caution">
    <text evidence="4">The sequence shown here is derived from an EMBL/GenBank/DDBJ whole genome shotgun (WGS) entry which is preliminary data.</text>
</comment>
<dbReference type="Gene3D" id="3.40.50.150">
    <property type="entry name" value="Vaccinia Virus protein VP39"/>
    <property type="match status" value="1"/>
</dbReference>
<dbReference type="AlphaFoldDB" id="A0A7Y9I9W5"/>
<dbReference type="GO" id="GO:0032259">
    <property type="term" value="P:methylation"/>
    <property type="evidence" value="ECO:0007669"/>
    <property type="project" value="UniProtKB-KW"/>
</dbReference>
<dbReference type="InterPro" id="IPR051052">
    <property type="entry name" value="Diverse_substrate_MTase"/>
</dbReference>
<dbReference type="GO" id="GO:0008168">
    <property type="term" value="F:methyltransferase activity"/>
    <property type="evidence" value="ECO:0007669"/>
    <property type="project" value="UniProtKB-KW"/>
</dbReference>
<keyword evidence="5" id="KW-1185">Reference proteome</keyword>
<protein>
    <submittedName>
        <fullName evidence="4">SAM-dependent methyltransferase</fullName>
    </submittedName>
</protein>
<dbReference type="CDD" id="cd02440">
    <property type="entry name" value="AdoMet_MTases"/>
    <property type="match status" value="1"/>
</dbReference>
<evidence type="ECO:0000256" key="2">
    <source>
        <dbReference type="ARBA" id="ARBA00022679"/>
    </source>
</evidence>
<reference evidence="4 5" key="1">
    <citation type="submission" date="2020-07" db="EMBL/GenBank/DDBJ databases">
        <title>Sequencing the genomes of 1000 actinobacteria strains.</title>
        <authorList>
            <person name="Klenk H.-P."/>
        </authorList>
    </citation>
    <scope>NUCLEOTIDE SEQUENCE [LARGE SCALE GENOMIC DNA]</scope>
    <source>
        <strain evidence="4 5">DSM 22083</strain>
    </source>
</reference>
<organism evidence="4 5">
    <name type="scientific">Microlunatus parietis</name>
    <dbReference type="NCBI Taxonomy" id="682979"/>
    <lineage>
        <taxon>Bacteria</taxon>
        <taxon>Bacillati</taxon>
        <taxon>Actinomycetota</taxon>
        <taxon>Actinomycetes</taxon>
        <taxon>Propionibacteriales</taxon>
        <taxon>Propionibacteriaceae</taxon>
        <taxon>Microlunatus</taxon>
    </lineage>
</organism>
<dbReference type="InterPro" id="IPR041698">
    <property type="entry name" value="Methyltransf_25"/>
</dbReference>
<feature type="domain" description="Methyltransferase" evidence="3">
    <location>
        <begin position="43"/>
        <end position="134"/>
    </location>
</feature>
<evidence type="ECO:0000313" key="4">
    <source>
        <dbReference type="EMBL" id="NYE72651.1"/>
    </source>
</evidence>
<dbReference type="EMBL" id="JACCBU010000001">
    <property type="protein sequence ID" value="NYE72651.1"/>
    <property type="molecule type" value="Genomic_DNA"/>
</dbReference>
<accession>A0A7Y9I9W5</accession>
<evidence type="ECO:0000259" key="3">
    <source>
        <dbReference type="Pfam" id="PF13649"/>
    </source>
</evidence>
<dbReference type="InterPro" id="IPR029063">
    <property type="entry name" value="SAM-dependent_MTases_sf"/>
</dbReference>
<gene>
    <name evidence="4" type="ORF">BKA15_003980</name>
</gene>
<sequence length="274" mass="29759">MAYDPTSYRGAAIHYRPGRPPYAPELEAMLTREAGLDGTGRLLDAGCGPGILTVRLAPLFAEAVGLDPDPDMLAEGRRAAEASGLDIRWVRAVAEELPEAAPGPYRMVTFGQSFFWTDESRVAELVYDLLEPGGTLALIGHAVEGRPKPPNPGSPPIPHDELTALVRRYLGPDQRLGQGVASTRPRPRFEEVLAGTRFGVPRTVFVPGIPNLRRDTESVLSGYFSLSSSAPHLFGDRADDFARDVRALLAEHAPDGLFWDWPGDTQVVLARKPT</sequence>
<dbReference type="RefSeq" id="WP_179753602.1">
    <property type="nucleotide sequence ID" value="NZ_JACCBU010000001.1"/>
</dbReference>
<evidence type="ECO:0000256" key="1">
    <source>
        <dbReference type="ARBA" id="ARBA00022603"/>
    </source>
</evidence>
<dbReference type="PANTHER" id="PTHR44942:SF4">
    <property type="entry name" value="METHYLTRANSFERASE TYPE 11 DOMAIN-CONTAINING PROTEIN"/>
    <property type="match status" value="1"/>
</dbReference>
<keyword evidence="1 4" id="KW-0489">Methyltransferase</keyword>
<name>A0A7Y9I9W5_9ACTN</name>